<dbReference type="AlphaFoldDB" id="A0AAN8JJZ4"/>
<reference evidence="1 2" key="1">
    <citation type="submission" date="2024-01" db="EMBL/GenBank/DDBJ databases">
        <title>The genome of the rayed Mediterranean limpet Patella caerulea (Linnaeus, 1758).</title>
        <authorList>
            <person name="Anh-Thu Weber A."/>
            <person name="Halstead-Nussloch G."/>
        </authorList>
    </citation>
    <scope>NUCLEOTIDE SEQUENCE [LARGE SCALE GENOMIC DNA]</scope>
    <source>
        <strain evidence="1">AATW-2023a</strain>
        <tissue evidence="1">Whole specimen</tissue>
    </source>
</reference>
<organism evidence="1 2">
    <name type="scientific">Patella caerulea</name>
    <name type="common">Rayed Mediterranean limpet</name>
    <dbReference type="NCBI Taxonomy" id="87958"/>
    <lineage>
        <taxon>Eukaryota</taxon>
        <taxon>Metazoa</taxon>
        <taxon>Spiralia</taxon>
        <taxon>Lophotrochozoa</taxon>
        <taxon>Mollusca</taxon>
        <taxon>Gastropoda</taxon>
        <taxon>Patellogastropoda</taxon>
        <taxon>Patelloidea</taxon>
        <taxon>Patellidae</taxon>
        <taxon>Patella</taxon>
    </lineage>
</organism>
<dbReference type="Proteomes" id="UP001347796">
    <property type="component" value="Unassembled WGS sequence"/>
</dbReference>
<evidence type="ECO:0000313" key="1">
    <source>
        <dbReference type="EMBL" id="KAK6179326.1"/>
    </source>
</evidence>
<sequence>MSKTRSKHCVLEDERNVGNAVRNTVRNMAYNLENVITNLHGIVGDLHVLVAQIDSVTNRIDGRNGMKRRENGRTTCLSSLDGTNTKTPPQGILSNNIKHWQTLIETYETPDFSPDLDWSYLGLTESEKAESKERLSSLSDLRKVSKIPQSTNTQIATLGLRLDEKAGVLHSNNSSLKGGDITELSPSSDISSVGGACCDSDSSLPYSGYYETIVDGVLENMACEDDDSDFSDDEYILSPDVQTSSSSSASDDRVSSVSSVEFQAEYDRHVNPWTTFSTVVNAVDSEDAFSVDDILNDNYIESSYYNYSFDDSFKTLEVS</sequence>
<protein>
    <submittedName>
        <fullName evidence="1">Uncharacterized protein</fullName>
    </submittedName>
</protein>
<comment type="caution">
    <text evidence="1">The sequence shown here is derived from an EMBL/GenBank/DDBJ whole genome shotgun (WGS) entry which is preliminary data.</text>
</comment>
<gene>
    <name evidence="1" type="ORF">SNE40_011714</name>
</gene>
<keyword evidence="2" id="KW-1185">Reference proteome</keyword>
<dbReference type="EMBL" id="JAZGQO010000008">
    <property type="protein sequence ID" value="KAK6179326.1"/>
    <property type="molecule type" value="Genomic_DNA"/>
</dbReference>
<accession>A0AAN8JJZ4</accession>
<evidence type="ECO:0000313" key="2">
    <source>
        <dbReference type="Proteomes" id="UP001347796"/>
    </source>
</evidence>
<proteinExistence type="predicted"/>
<name>A0AAN8JJZ4_PATCE</name>